<name>K0JY42_SACES</name>
<evidence type="ECO:0000256" key="2">
    <source>
        <dbReference type="ARBA" id="ARBA00023054"/>
    </source>
</evidence>
<dbReference type="InterPro" id="IPR006311">
    <property type="entry name" value="TAT_signal"/>
</dbReference>
<reference evidence="4 5" key="1">
    <citation type="journal article" date="2012" name="BMC Genomics">
        <title>Complete genome sequence of Saccharothrix espanaensis DSM 44229T and comparison to the other completely sequenced Pseudonocardiaceae.</title>
        <authorList>
            <person name="Strobel T."/>
            <person name="Al-Dilaimi A."/>
            <person name="Blom J."/>
            <person name="Gessner A."/>
            <person name="Kalinowski J."/>
            <person name="Luzhetska M."/>
            <person name="Puhler A."/>
            <person name="Szczepanowski R."/>
            <person name="Bechthold A."/>
            <person name="Ruckert C."/>
        </authorList>
    </citation>
    <scope>NUCLEOTIDE SEQUENCE [LARGE SCALE GENOMIC DNA]</scope>
    <source>
        <strain evidence="5">ATCC 51144 / DSM 44229 / JCM 9112 / NBRC 15066 / NRRL 15764</strain>
    </source>
</reference>
<keyword evidence="2" id="KW-0175">Coiled coil</keyword>
<dbReference type="GO" id="GO:0030313">
    <property type="term" value="C:cell envelope"/>
    <property type="evidence" value="ECO:0007669"/>
    <property type="project" value="UniProtKB-SubCell"/>
</dbReference>
<dbReference type="InterPro" id="IPR036365">
    <property type="entry name" value="PGBD-like_sf"/>
</dbReference>
<dbReference type="InterPro" id="IPR050465">
    <property type="entry name" value="UPF0194_transport"/>
</dbReference>
<evidence type="ECO:0000256" key="1">
    <source>
        <dbReference type="ARBA" id="ARBA00004196"/>
    </source>
</evidence>
<dbReference type="AlphaFoldDB" id="K0JY42"/>
<dbReference type="Pfam" id="PF01471">
    <property type="entry name" value="PG_binding_1"/>
    <property type="match status" value="1"/>
</dbReference>
<dbReference type="EMBL" id="HE804045">
    <property type="protein sequence ID" value="CCH29088.1"/>
    <property type="molecule type" value="Genomic_DNA"/>
</dbReference>
<dbReference type="PATRIC" id="fig|1179773.3.peg.1772"/>
<dbReference type="PROSITE" id="PS51318">
    <property type="entry name" value="TAT"/>
    <property type="match status" value="1"/>
</dbReference>
<dbReference type="Proteomes" id="UP000006281">
    <property type="component" value="Chromosome"/>
</dbReference>
<evidence type="ECO:0000259" key="3">
    <source>
        <dbReference type="Pfam" id="PF01471"/>
    </source>
</evidence>
<dbReference type="STRING" id="1179773.BN6_17670"/>
<protein>
    <submittedName>
        <fullName evidence="4">Peptidoglycan-binding domain 1 protein</fullName>
    </submittedName>
</protein>
<gene>
    <name evidence="4" type="ordered locus">BN6_17670</name>
</gene>
<dbReference type="InterPro" id="IPR036366">
    <property type="entry name" value="PGBDSf"/>
</dbReference>
<feature type="domain" description="Peptidoglycan binding-like" evidence="3">
    <location>
        <begin position="126"/>
        <end position="172"/>
    </location>
</feature>
<dbReference type="InterPro" id="IPR002477">
    <property type="entry name" value="Peptidoglycan-bd-like"/>
</dbReference>
<comment type="subcellular location">
    <subcellularLocation>
        <location evidence="1">Cell envelope</location>
    </subcellularLocation>
</comment>
<organism evidence="4 5">
    <name type="scientific">Saccharothrix espanaensis (strain ATCC 51144 / DSM 44229 / JCM 9112 / NBRC 15066 / NRRL 15764)</name>
    <dbReference type="NCBI Taxonomy" id="1179773"/>
    <lineage>
        <taxon>Bacteria</taxon>
        <taxon>Bacillati</taxon>
        <taxon>Actinomycetota</taxon>
        <taxon>Actinomycetes</taxon>
        <taxon>Pseudonocardiales</taxon>
        <taxon>Pseudonocardiaceae</taxon>
        <taxon>Saccharothrix</taxon>
    </lineage>
</organism>
<dbReference type="KEGG" id="sesp:BN6_17670"/>
<accession>K0JY42</accession>
<keyword evidence="5" id="KW-1185">Reference proteome</keyword>
<dbReference type="eggNOG" id="COG3409">
    <property type="taxonomic scope" value="Bacteria"/>
</dbReference>
<dbReference type="Gene3D" id="1.10.101.10">
    <property type="entry name" value="PGBD-like superfamily/PGBD"/>
    <property type="match status" value="1"/>
</dbReference>
<evidence type="ECO:0000313" key="4">
    <source>
        <dbReference type="EMBL" id="CCH29088.1"/>
    </source>
</evidence>
<dbReference type="Gene3D" id="2.40.420.20">
    <property type="match status" value="1"/>
</dbReference>
<proteinExistence type="predicted"/>
<dbReference type="SUPFAM" id="SSF47090">
    <property type="entry name" value="PGBD-like"/>
    <property type="match status" value="1"/>
</dbReference>
<sequence>MNPTSGSPRRRVLLGAGAVVALAAGGVAAVGFGGGEPPPATAANLPPATAKVVVTTLTGTERVTGALGRGPATAVPPGPPGTVTWLPAPGAVIGRGQPVYRVDDRPVPLLFGATPAWRTLSSGVAGEDVRQFEENLEALGYTGFTVDTTFTAGTADAVRAWQRDTGRLETGTVPAAEVVFAPGEVRVAELKVPLGGEAGGPVLTHTGTTRVVTVPLEVAKQHLVAPGVTATVTLPDGRTVPGVVESVGTVASAQPGTDTETTVDVVVAVADQAALGSLDAAPVEVRLVSTRKEDVLAVPVGALVFLGEGRYGVQVVDGGTTRYVPVDTGLFADGKVEVSGGGVTAGLDVGVPR</sequence>
<dbReference type="RefSeq" id="WP_015099201.1">
    <property type="nucleotide sequence ID" value="NC_019673.1"/>
</dbReference>
<dbReference type="PANTHER" id="PTHR32347">
    <property type="entry name" value="EFFLUX SYSTEM COMPONENT YKNX-RELATED"/>
    <property type="match status" value="1"/>
</dbReference>
<dbReference type="HOGENOM" id="CLU_057459_1_0_11"/>
<evidence type="ECO:0000313" key="5">
    <source>
        <dbReference type="Proteomes" id="UP000006281"/>
    </source>
</evidence>